<dbReference type="AlphaFoldDB" id="X0W301"/>
<reference evidence="2" key="1">
    <citation type="journal article" date="2014" name="Front. Microbiol.">
        <title>High frequency of phylogenetically diverse reductive dehalogenase-homologous genes in deep subseafloor sedimentary metagenomes.</title>
        <authorList>
            <person name="Kawai M."/>
            <person name="Futagami T."/>
            <person name="Toyoda A."/>
            <person name="Takaki Y."/>
            <person name="Nishi S."/>
            <person name="Hori S."/>
            <person name="Arai W."/>
            <person name="Tsubouchi T."/>
            <person name="Morono Y."/>
            <person name="Uchiyama I."/>
            <person name="Ito T."/>
            <person name="Fujiyama A."/>
            <person name="Inagaki F."/>
            <person name="Takami H."/>
        </authorList>
    </citation>
    <scope>NUCLEOTIDE SEQUENCE</scope>
    <source>
        <strain evidence="2">Expedition CK06-06</strain>
    </source>
</reference>
<dbReference type="PANTHER" id="PTHR45138">
    <property type="entry name" value="REGULATORY COMPONENTS OF SENSORY TRANSDUCTION SYSTEM"/>
    <property type="match status" value="1"/>
</dbReference>
<comment type="caution">
    <text evidence="2">The sequence shown here is derived from an EMBL/GenBank/DDBJ whole genome shotgun (WGS) entry which is preliminary data.</text>
</comment>
<sequence length="106" mass="11873">QELAGCLKSSVRNTDIVARYGGDEFAILLPEAAVGKAEVLVKRMLDTIKNHAFEWGSERIKVEISYGISSTGELKKGEEEEEFIHRADSRLYNAKQSRLYPVSKEA</sequence>
<name>X0W301_9ZZZZ</name>
<dbReference type="SMART" id="SM00267">
    <property type="entry name" value="GGDEF"/>
    <property type="match status" value="1"/>
</dbReference>
<feature type="domain" description="GGDEF" evidence="1">
    <location>
        <begin position="1"/>
        <end position="106"/>
    </location>
</feature>
<dbReference type="EMBL" id="BARS01032720">
    <property type="protein sequence ID" value="GAG17727.1"/>
    <property type="molecule type" value="Genomic_DNA"/>
</dbReference>
<evidence type="ECO:0000259" key="1">
    <source>
        <dbReference type="PROSITE" id="PS50887"/>
    </source>
</evidence>
<gene>
    <name evidence="2" type="ORF">S01H1_50764</name>
</gene>
<feature type="non-terminal residue" evidence="2">
    <location>
        <position position="1"/>
    </location>
</feature>
<proteinExistence type="predicted"/>
<dbReference type="InterPro" id="IPR029787">
    <property type="entry name" value="Nucleotide_cyclase"/>
</dbReference>
<dbReference type="GO" id="GO:0052621">
    <property type="term" value="F:diguanylate cyclase activity"/>
    <property type="evidence" value="ECO:0007669"/>
    <property type="project" value="TreeGrafter"/>
</dbReference>
<organism evidence="2">
    <name type="scientific">marine sediment metagenome</name>
    <dbReference type="NCBI Taxonomy" id="412755"/>
    <lineage>
        <taxon>unclassified sequences</taxon>
        <taxon>metagenomes</taxon>
        <taxon>ecological metagenomes</taxon>
    </lineage>
</organism>
<dbReference type="InterPro" id="IPR000160">
    <property type="entry name" value="GGDEF_dom"/>
</dbReference>
<dbReference type="PROSITE" id="PS50887">
    <property type="entry name" value="GGDEF"/>
    <property type="match status" value="1"/>
</dbReference>
<dbReference type="SUPFAM" id="SSF55073">
    <property type="entry name" value="Nucleotide cyclase"/>
    <property type="match status" value="1"/>
</dbReference>
<evidence type="ECO:0000313" key="2">
    <source>
        <dbReference type="EMBL" id="GAG17727.1"/>
    </source>
</evidence>
<dbReference type="InterPro" id="IPR043128">
    <property type="entry name" value="Rev_trsase/Diguanyl_cyclase"/>
</dbReference>
<dbReference type="Pfam" id="PF00990">
    <property type="entry name" value="GGDEF"/>
    <property type="match status" value="1"/>
</dbReference>
<accession>X0W301</accession>
<dbReference type="CDD" id="cd01949">
    <property type="entry name" value="GGDEF"/>
    <property type="match status" value="1"/>
</dbReference>
<dbReference type="InterPro" id="IPR050469">
    <property type="entry name" value="Diguanylate_Cyclase"/>
</dbReference>
<protein>
    <recommendedName>
        <fullName evidence="1">GGDEF domain-containing protein</fullName>
    </recommendedName>
</protein>
<dbReference type="Gene3D" id="3.30.70.270">
    <property type="match status" value="1"/>
</dbReference>
<dbReference type="PANTHER" id="PTHR45138:SF9">
    <property type="entry name" value="DIGUANYLATE CYCLASE DGCM-RELATED"/>
    <property type="match status" value="1"/>
</dbReference>
<dbReference type="NCBIfam" id="TIGR00254">
    <property type="entry name" value="GGDEF"/>
    <property type="match status" value="1"/>
</dbReference>